<dbReference type="InterPro" id="IPR010982">
    <property type="entry name" value="Lambda_DNA-bd_dom_sf"/>
</dbReference>
<evidence type="ECO:0000259" key="2">
    <source>
        <dbReference type="PROSITE" id="PS50943"/>
    </source>
</evidence>
<evidence type="ECO:0000256" key="1">
    <source>
        <dbReference type="SAM" id="MobiDB-lite"/>
    </source>
</evidence>
<feature type="domain" description="HTH cro/C1-type" evidence="2">
    <location>
        <begin position="29"/>
        <end position="73"/>
    </location>
</feature>
<feature type="compositionally biased region" description="Low complexity" evidence="1">
    <location>
        <begin position="113"/>
        <end position="124"/>
    </location>
</feature>
<feature type="region of interest" description="Disordered" evidence="1">
    <location>
        <begin position="88"/>
        <end position="146"/>
    </location>
</feature>
<dbReference type="SUPFAM" id="SSF47413">
    <property type="entry name" value="lambda repressor-like DNA-binding domains"/>
    <property type="match status" value="1"/>
</dbReference>
<evidence type="ECO:0000313" key="4">
    <source>
        <dbReference type="Proteomes" id="UP000036313"/>
    </source>
</evidence>
<organism evidence="3 4">
    <name type="scientific">Mycolicibacterium obuense</name>
    <dbReference type="NCBI Taxonomy" id="1807"/>
    <lineage>
        <taxon>Bacteria</taxon>
        <taxon>Bacillati</taxon>
        <taxon>Actinomycetota</taxon>
        <taxon>Actinomycetes</taxon>
        <taxon>Mycobacteriales</taxon>
        <taxon>Mycobacteriaceae</taxon>
        <taxon>Mycolicibacterium</taxon>
    </lineage>
</organism>
<dbReference type="SMART" id="SM00530">
    <property type="entry name" value="HTH_XRE"/>
    <property type="match status" value="1"/>
</dbReference>
<feature type="compositionally biased region" description="Basic residues" evidence="1">
    <location>
        <begin position="136"/>
        <end position="146"/>
    </location>
</feature>
<comment type="caution">
    <text evidence="3">The sequence shown here is derived from an EMBL/GenBank/DDBJ whole genome shotgun (WGS) entry which is preliminary data.</text>
</comment>
<dbReference type="Gene3D" id="1.10.260.40">
    <property type="entry name" value="lambda repressor-like DNA-binding domains"/>
    <property type="match status" value="1"/>
</dbReference>
<dbReference type="GO" id="GO:0003677">
    <property type="term" value="F:DNA binding"/>
    <property type="evidence" value="ECO:0007669"/>
    <property type="project" value="InterPro"/>
</dbReference>
<reference evidence="3 4" key="1">
    <citation type="journal article" date="2015" name="Genome Biol. Evol.">
        <title>Characterization of Three Mycobacterium spp. with Potential Use in Bioremediation by Genome Sequencing and Comparative Genomics.</title>
        <authorList>
            <person name="Das S."/>
            <person name="Pettersson B.M."/>
            <person name="Behra P.R."/>
            <person name="Ramesh M."/>
            <person name="Dasgupta S."/>
            <person name="Bhattacharya A."/>
            <person name="Kirsebom L.A."/>
        </authorList>
    </citation>
    <scope>NUCLEOTIDE SEQUENCE [LARGE SCALE GENOMIC DNA]</scope>
    <source>
        <strain evidence="3 4">DSM 44075</strain>
    </source>
</reference>
<evidence type="ECO:0000313" key="3">
    <source>
        <dbReference type="EMBL" id="KMO73007.1"/>
    </source>
</evidence>
<dbReference type="AlphaFoldDB" id="A0A0J6VU75"/>
<dbReference type="PROSITE" id="PS50943">
    <property type="entry name" value="HTH_CROC1"/>
    <property type="match status" value="1"/>
</dbReference>
<dbReference type="InterPro" id="IPR039554">
    <property type="entry name" value="HigA2-like_HTH"/>
</dbReference>
<protein>
    <recommendedName>
        <fullName evidence="2">HTH cro/C1-type domain-containing protein</fullName>
    </recommendedName>
</protein>
<dbReference type="CDD" id="cd00093">
    <property type="entry name" value="HTH_XRE"/>
    <property type="match status" value="1"/>
</dbReference>
<dbReference type="PATRIC" id="fig|1807.14.peg.3900"/>
<accession>A0A0J6VU75</accession>
<name>A0A0J6VU75_9MYCO</name>
<dbReference type="InterPro" id="IPR001387">
    <property type="entry name" value="Cro/C1-type_HTH"/>
</dbReference>
<proteinExistence type="predicted"/>
<dbReference type="Pfam" id="PF13744">
    <property type="entry name" value="HTH_37"/>
    <property type="match status" value="1"/>
</dbReference>
<dbReference type="Proteomes" id="UP000036313">
    <property type="component" value="Unassembled WGS sequence"/>
</dbReference>
<gene>
    <name evidence="3" type="ORF">MOBUDSM44075_03875</name>
</gene>
<sequence>MAKSVFYDIADDAGEAANLTARSLLMIAIEERIRERAWTQAKAAQVLGVSQPRVSDLLNGKIDKFSLDALVNLLPAVGLTFRVDRSEDRAEPVQIPPAPRPMRQSTVKDPRRMAVAARSRQVAVAKKRNTTTSIKPGKKGSRTQIK</sequence>
<dbReference type="EMBL" id="JYNU01000027">
    <property type="protein sequence ID" value="KMO73007.1"/>
    <property type="molecule type" value="Genomic_DNA"/>
</dbReference>